<comment type="caution">
    <text evidence="2">The sequence shown here is derived from an EMBL/GenBank/DDBJ whole genome shotgun (WGS) entry which is preliminary data.</text>
</comment>
<evidence type="ECO:0000313" key="3">
    <source>
        <dbReference type="Proteomes" id="UP000561045"/>
    </source>
</evidence>
<keyword evidence="1" id="KW-0472">Membrane</keyword>
<dbReference type="AlphaFoldDB" id="A0A840BSM5"/>
<name>A0A840BSM5_9RHOO</name>
<reference evidence="2 3" key="1">
    <citation type="submission" date="2020-08" db="EMBL/GenBank/DDBJ databases">
        <title>Genomic Encyclopedia of Type Strains, Phase IV (KMG-IV): sequencing the most valuable type-strain genomes for metagenomic binning, comparative biology and taxonomic classification.</title>
        <authorList>
            <person name="Goeker M."/>
        </authorList>
    </citation>
    <scope>NUCLEOTIDE SEQUENCE [LARGE SCALE GENOMIC DNA]</scope>
    <source>
        <strain evidence="2 3">DSM 106739</strain>
    </source>
</reference>
<keyword evidence="1" id="KW-0812">Transmembrane</keyword>
<organism evidence="2 3">
    <name type="scientific">Niveibacterium umoris</name>
    <dbReference type="NCBI Taxonomy" id="1193620"/>
    <lineage>
        <taxon>Bacteria</taxon>
        <taxon>Pseudomonadati</taxon>
        <taxon>Pseudomonadota</taxon>
        <taxon>Betaproteobacteria</taxon>
        <taxon>Rhodocyclales</taxon>
        <taxon>Rhodocyclaceae</taxon>
        <taxon>Niveibacterium</taxon>
    </lineage>
</organism>
<dbReference type="Proteomes" id="UP000561045">
    <property type="component" value="Unassembled WGS sequence"/>
</dbReference>
<accession>A0A840BSM5</accession>
<feature type="transmembrane region" description="Helical" evidence="1">
    <location>
        <begin position="6"/>
        <end position="25"/>
    </location>
</feature>
<protein>
    <submittedName>
        <fullName evidence="2">Uncharacterized protein</fullName>
    </submittedName>
</protein>
<gene>
    <name evidence="2" type="ORF">GGR36_003874</name>
</gene>
<sequence>MLLMRVVFLLVGIGCVASVLAWLLTSNRRYLVVAKKLAQFAVVAALVFLGLLLLERALVPVL</sequence>
<proteinExistence type="predicted"/>
<keyword evidence="3" id="KW-1185">Reference proteome</keyword>
<evidence type="ECO:0000256" key="1">
    <source>
        <dbReference type="SAM" id="Phobius"/>
    </source>
</evidence>
<dbReference type="RefSeq" id="WP_183636808.1">
    <property type="nucleotide sequence ID" value="NZ_BAABLE010000009.1"/>
</dbReference>
<evidence type="ECO:0000313" key="2">
    <source>
        <dbReference type="EMBL" id="MBB4014528.1"/>
    </source>
</evidence>
<dbReference type="EMBL" id="JACIET010000002">
    <property type="protein sequence ID" value="MBB4014528.1"/>
    <property type="molecule type" value="Genomic_DNA"/>
</dbReference>
<feature type="transmembrane region" description="Helical" evidence="1">
    <location>
        <begin position="37"/>
        <end position="54"/>
    </location>
</feature>
<keyword evidence="1" id="KW-1133">Transmembrane helix</keyword>